<dbReference type="Proteomes" id="UP000033358">
    <property type="component" value="Unassembled WGS sequence"/>
</dbReference>
<evidence type="ECO:0000313" key="2">
    <source>
        <dbReference type="EMBL" id="KKB96663.1"/>
    </source>
</evidence>
<evidence type="ECO:0000313" key="3">
    <source>
        <dbReference type="Proteomes" id="UP000033358"/>
    </source>
</evidence>
<dbReference type="EMBL" id="JYHA01000033">
    <property type="protein sequence ID" value="KKB96663.1"/>
    <property type="molecule type" value="Genomic_DNA"/>
</dbReference>
<gene>
    <name evidence="2" type="ORF">SZ25_00246</name>
</gene>
<comment type="caution">
    <text evidence="2">The sequence shown here is derived from an EMBL/GenBank/DDBJ whole genome shotgun (WGS) entry which is preliminary data.</text>
</comment>
<keyword evidence="3" id="KW-1185">Reference proteome</keyword>
<proteinExistence type="predicted"/>
<feature type="region of interest" description="Disordered" evidence="1">
    <location>
        <begin position="125"/>
        <end position="154"/>
    </location>
</feature>
<organism evidence="2 3">
    <name type="scientific">Candidatus Arcanibacter lacustris</name>
    <dbReference type="NCBI Taxonomy" id="1607817"/>
    <lineage>
        <taxon>Bacteria</taxon>
        <taxon>Pseudomonadati</taxon>
        <taxon>Pseudomonadota</taxon>
        <taxon>Alphaproteobacteria</taxon>
        <taxon>Rickettsiales</taxon>
        <taxon>Candidatus Arcanibacter</taxon>
    </lineage>
</organism>
<reference evidence="2 3" key="1">
    <citation type="submission" date="2015-02" db="EMBL/GenBank/DDBJ databases">
        <title>Single cell genomics of a rare environmental alphaproteobacterium provides unique insights into Rickettsiaceae evolution.</title>
        <authorList>
            <person name="Martijn J."/>
            <person name="Schulz F."/>
            <person name="Zaremba-Niedzwiedzka K."/>
            <person name="Viklund J."/>
            <person name="Stepanauskas R."/>
            <person name="Andersson S.G.E."/>
            <person name="Horn M."/>
            <person name="Guy L."/>
            <person name="Ettema T.J.G."/>
        </authorList>
    </citation>
    <scope>NUCLEOTIDE SEQUENCE [LARGE SCALE GENOMIC DNA]</scope>
    <source>
        <strain evidence="2 3">SCGC AAA041-L04</strain>
    </source>
</reference>
<name>A0A0F5MPA4_9RICK</name>
<evidence type="ECO:0000256" key="1">
    <source>
        <dbReference type="SAM" id="MobiDB-lite"/>
    </source>
</evidence>
<dbReference type="AlphaFoldDB" id="A0A0F5MPA4"/>
<feature type="compositionally biased region" description="Acidic residues" evidence="1">
    <location>
        <begin position="125"/>
        <end position="134"/>
    </location>
</feature>
<accession>A0A0F5MPA4</accession>
<protein>
    <submittedName>
        <fullName evidence="2">Uncharacterized protein</fullName>
    </submittedName>
</protein>
<sequence length="297" mass="32658">MSKEKKFSSDKEEFYDKSTTIERQAIIAVKAMDSWPIDAKLGVVDKDTKNYLEQQKMIPVFRENVIKISVLKPLILEGSASAFKILMTLVAEGHDEANEFAMELRDGGNSPRWLVEKLIKAGQELEEAENEDDNTTTAETKASDTATSKANKPEVVKATTNNHVDEHPPVVDNGCSCIVSYMTEIVYDNPALNQKDGSSSWGKGLFSFVDKFNFDPKALIRAERELEHTYSAGANGELNFAAVFAQYLHDYVPSQDKAPSLVENVSNDHLSNILGDYGVTPAGIVSFLAAAATLLSL</sequence>